<sequence>MKLNAEIARDEGQNNEPKMTTSTSVACQTDEMSETATIPATELPQNSAAVQEVADESDAQFSEVEARSAVHPGPVPPQGEQFAIVNGQVQLGMGLTMSAMKWQFIMKATSDSKFTTDVARHLWPAPEAAQRSLTGQACRTVENAADKIQATPQKVDVVKACLERYVQLNPMEAPAPPPQNRVAAARKYLRSYFTEAGRQGKRVRAKTVK</sequence>
<reference evidence="1" key="1">
    <citation type="submission" date="2020-05" db="EMBL/GenBank/DDBJ databases">
        <title>Large-scale comparative analyses of tick genomes elucidate their genetic diversity and vector capacities.</title>
        <authorList>
            <person name="Jia N."/>
            <person name="Wang J."/>
            <person name="Shi W."/>
            <person name="Du L."/>
            <person name="Sun Y."/>
            <person name="Zhan W."/>
            <person name="Jiang J."/>
            <person name="Wang Q."/>
            <person name="Zhang B."/>
            <person name="Ji P."/>
            <person name="Sakyi L.B."/>
            <person name="Cui X."/>
            <person name="Yuan T."/>
            <person name="Jiang B."/>
            <person name="Yang W."/>
            <person name="Lam T.T.-Y."/>
            <person name="Chang Q."/>
            <person name="Ding S."/>
            <person name="Wang X."/>
            <person name="Zhu J."/>
            <person name="Ruan X."/>
            <person name="Zhao L."/>
            <person name="Wei J."/>
            <person name="Que T."/>
            <person name="Du C."/>
            <person name="Cheng J."/>
            <person name="Dai P."/>
            <person name="Han X."/>
            <person name="Huang E."/>
            <person name="Gao Y."/>
            <person name="Liu J."/>
            <person name="Shao H."/>
            <person name="Ye R."/>
            <person name="Li L."/>
            <person name="Wei W."/>
            <person name="Wang X."/>
            <person name="Wang C."/>
            <person name="Yang T."/>
            <person name="Huo Q."/>
            <person name="Li W."/>
            <person name="Guo W."/>
            <person name="Chen H."/>
            <person name="Zhou L."/>
            <person name="Ni X."/>
            <person name="Tian J."/>
            <person name="Zhou Y."/>
            <person name="Sheng Y."/>
            <person name="Liu T."/>
            <person name="Pan Y."/>
            <person name="Xia L."/>
            <person name="Li J."/>
            <person name="Zhao F."/>
            <person name="Cao W."/>
        </authorList>
    </citation>
    <scope>NUCLEOTIDE SEQUENCE</scope>
    <source>
        <strain evidence="1">Hyas-2018</strain>
    </source>
</reference>
<name>A0ACB7RK09_HYAAI</name>
<evidence type="ECO:0000313" key="1">
    <source>
        <dbReference type="EMBL" id="KAH6922695.1"/>
    </source>
</evidence>
<gene>
    <name evidence="1" type="ORF">HPB50_018224</name>
</gene>
<proteinExistence type="predicted"/>
<accession>A0ACB7RK09</accession>
<dbReference type="EMBL" id="CM023489">
    <property type="protein sequence ID" value="KAH6922695.1"/>
    <property type="molecule type" value="Genomic_DNA"/>
</dbReference>
<dbReference type="Proteomes" id="UP000821845">
    <property type="component" value="Chromosome 9"/>
</dbReference>
<organism evidence="1 2">
    <name type="scientific">Hyalomma asiaticum</name>
    <name type="common">Tick</name>
    <dbReference type="NCBI Taxonomy" id="266040"/>
    <lineage>
        <taxon>Eukaryota</taxon>
        <taxon>Metazoa</taxon>
        <taxon>Ecdysozoa</taxon>
        <taxon>Arthropoda</taxon>
        <taxon>Chelicerata</taxon>
        <taxon>Arachnida</taxon>
        <taxon>Acari</taxon>
        <taxon>Parasitiformes</taxon>
        <taxon>Ixodida</taxon>
        <taxon>Ixodoidea</taxon>
        <taxon>Ixodidae</taxon>
        <taxon>Hyalomminae</taxon>
        <taxon>Hyalomma</taxon>
    </lineage>
</organism>
<comment type="caution">
    <text evidence="1">The sequence shown here is derived from an EMBL/GenBank/DDBJ whole genome shotgun (WGS) entry which is preliminary data.</text>
</comment>
<keyword evidence="2" id="KW-1185">Reference proteome</keyword>
<protein>
    <submittedName>
        <fullName evidence="1">Uncharacterized protein</fullName>
    </submittedName>
</protein>
<evidence type="ECO:0000313" key="2">
    <source>
        <dbReference type="Proteomes" id="UP000821845"/>
    </source>
</evidence>